<dbReference type="InterPro" id="IPR029787">
    <property type="entry name" value="Nucleotide_cyclase"/>
</dbReference>
<comment type="catalytic activity">
    <reaction evidence="1">
        <text>3',3'-c-di-GMP + H2O = 5'-phosphoguanylyl(3'-&gt;5')guanosine + H(+)</text>
        <dbReference type="Rhea" id="RHEA:24902"/>
        <dbReference type="ChEBI" id="CHEBI:15377"/>
        <dbReference type="ChEBI" id="CHEBI:15378"/>
        <dbReference type="ChEBI" id="CHEBI:58754"/>
        <dbReference type="ChEBI" id="CHEBI:58805"/>
        <dbReference type="EC" id="3.1.4.52"/>
    </reaction>
    <physiologicalReaction direction="left-to-right" evidence="1">
        <dbReference type="Rhea" id="RHEA:24903"/>
    </physiologicalReaction>
</comment>
<dbReference type="InterPro" id="IPR021796">
    <property type="entry name" value="Tll0287-like_dom"/>
</dbReference>
<dbReference type="CDD" id="cd01948">
    <property type="entry name" value="EAL"/>
    <property type="match status" value="1"/>
</dbReference>
<proteinExistence type="predicted"/>
<feature type="coiled-coil region" evidence="2">
    <location>
        <begin position="244"/>
        <end position="271"/>
    </location>
</feature>
<dbReference type="InterPro" id="IPR052155">
    <property type="entry name" value="Biofilm_reg_signaling"/>
</dbReference>
<keyword evidence="8" id="KW-1185">Reference proteome</keyword>
<dbReference type="STRING" id="1630136.AS592_02835"/>
<dbReference type="SUPFAM" id="SSF55073">
    <property type="entry name" value="Nucleotide cyclase"/>
    <property type="match status" value="1"/>
</dbReference>
<dbReference type="SMART" id="SM00052">
    <property type="entry name" value="EAL"/>
    <property type="match status" value="1"/>
</dbReference>
<dbReference type="InterPro" id="IPR000700">
    <property type="entry name" value="PAS-assoc_C"/>
</dbReference>
<dbReference type="Gene3D" id="3.30.70.270">
    <property type="match status" value="1"/>
</dbReference>
<dbReference type="InterPro" id="IPR001633">
    <property type="entry name" value="EAL_dom"/>
</dbReference>
<dbReference type="InterPro" id="IPR000160">
    <property type="entry name" value="GGDEF_dom"/>
</dbReference>
<dbReference type="Pfam" id="PF00990">
    <property type="entry name" value="GGDEF"/>
    <property type="match status" value="1"/>
</dbReference>
<dbReference type="NCBIfam" id="TIGR00254">
    <property type="entry name" value="GGDEF"/>
    <property type="match status" value="1"/>
</dbReference>
<dbReference type="Pfam" id="PF11845">
    <property type="entry name" value="Tll0287-like"/>
    <property type="match status" value="1"/>
</dbReference>
<dbReference type="SMART" id="SM00267">
    <property type="entry name" value="GGDEF"/>
    <property type="match status" value="1"/>
</dbReference>
<accession>A0A151CIC7</accession>
<evidence type="ECO:0000256" key="1">
    <source>
        <dbReference type="ARBA" id="ARBA00051114"/>
    </source>
</evidence>
<dbReference type="Pfam" id="PF00563">
    <property type="entry name" value="EAL"/>
    <property type="match status" value="1"/>
</dbReference>
<dbReference type="InterPro" id="IPR035965">
    <property type="entry name" value="PAS-like_dom_sf"/>
</dbReference>
<keyword evidence="3" id="KW-1133">Transmembrane helix</keyword>
<keyword evidence="3" id="KW-0812">Transmembrane</keyword>
<evidence type="ECO:0008006" key="9">
    <source>
        <dbReference type="Google" id="ProtNLM"/>
    </source>
</evidence>
<evidence type="ECO:0000313" key="7">
    <source>
        <dbReference type="EMBL" id="KYJ87292.1"/>
    </source>
</evidence>
<feature type="domain" description="EAL" evidence="5">
    <location>
        <begin position="577"/>
        <end position="831"/>
    </location>
</feature>
<dbReference type="Pfam" id="PF13426">
    <property type="entry name" value="PAS_9"/>
    <property type="match status" value="1"/>
</dbReference>
<dbReference type="Gene3D" id="3.20.20.450">
    <property type="entry name" value="EAL domain"/>
    <property type="match status" value="1"/>
</dbReference>
<dbReference type="SUPFAM" id="SSF55785">
    <property type="entry name" value="PYP-like sensor domain (PAS domain)"/>
    <property type="match status" value="1"/>
</dbReference>
<dbReference type="CDD" id="cd00130">
    <property type="entry name" value="PAS"/>
    <property type="match status" value="1"/>
</dbReference>
<evidence type="ECO:0000256" key="2">
    <source>
        <dbReference type="SAM" id="Coils"/>
    </source>
</evidence>
<dbReference type="GO" id="GO:0071111">
    <property type="term" value="F:cyclic-guanylate-specific phosphodiesterase activity"/>
    <property type="evidence" value="ECO:0007669"/>
    <property type="project" value="UniProtKB-EC"/>
</dbReference>
<dbReference type="SUPFAM" id="SSF141868">
    <property type="entry name" value="EAL domain-like"/>
    <property type="match status" value="1"/>
</dbReference>
<dbReference type="PROSITE" id="PS50887">
    <property type="entry name" value="GGDEF"/>
    <property type="match status" value="1"/>
</dbReference>
<dbReference type="PROSITE" id="PS50883">
    <property type="entry name" value="EAL"/>
    <property type="match status" value="1"/>
</dbReference>
<name>A0A151CIC7_9BACT</name>
<evidence type="ECO:0000256" key="3">
    <source>
        <dbReference type="SAM" id="Phobius"/>
    </source>
</evidence>
<evidence type="ECO:0000313" key="8">
    <source>
        <dbReference type="Proteomes" id="UP000075359"/>
    </source>
</evidence>
<dbReference type="CDD" id="cd01949">
    <property type="entry name" value="GGDEF"/>
    <property type="match status" value="1"/>
</dbReference>
<dbReference type="Proteomes" id="UP000075359">
    <property type="component" value="Unassembled WGS sequence"/>
</dbReference>
<organism evidence="7 8">
    <name type="scientific">Sulfurovum riftiae</name>
    <dbReference type="NCBI Taxonomy" id="1630136"/>
    <lineage>
        <taxon>Bacteria</taxon>
        <taxon>Pseudomonadati</taxon>
        <taxon>Campylobacterota</taxon>
        <taxon>Epsilonproteobacteria</taxon>
        <taxon>Campylobacterales</taxon>
        <taxon>Sulfurovaceae</taxon>
        <taxon>Sulfurovum</taxon>
    </lineage>
</organism>
<evidence type="ECO:0000259" key="4">
    <source>
        <dbReference type="PROSITE" id="PS50113"/>
    </source>
</evidence>
<dbReference type="FunFam" id="3.30.70.270:FF:000001">
    <property type="entry name" value="Diguanylate cyclase domain protein"/>
    <property type="match status" value="1"/>
</dbReference>
<dbReference type="PANTHER" id="PTHR44757">
    <property type="entry name" value="DIGUANYLATE CYCLASE DGCP"/>
    <property type="match status" value="1"/>
</dbReference>
<dbReference type="InterPro" id="IPR000014">
    <property type="entry name" value="PAS"/>
</dbReference>
<dbReference type="PROSITE" id="PS50113">
    <property type="entry name" value="PAC"/>
    <property type="match status" value="1"/>
</dbReference>
<dbReference type="Gene3D" id="3.30.450.20">
    <property type="entry name" value="PAS domain"/>
    <property type="match status" value="1"/>
</dbReference>
<feature type="transmembrane region" description="Helical" evidence="3">
    <location>
        <begin position="21"/>
        <end position="41"/>
    </location>
</feature>
<reference evidence="7 8" key="1">
    <citation type="submission" date="2015-11" db="EMBL/GenBank/DDBJ databases">
        <title>Draft genome of Sulfurovum riftiae 1812E, a member of the Epsilonproteobacteria isolated from the tube of the deep-sea hydrothermal vent tubewom Riftia pachyptila.</title>
        <authorList>
            <person name="Vetriani C."/>
            <person name="Giovannelli D."/>
        </authorList>
    </citation>
    <scope>NUCLEOTIDE SEQUENCE [LARGE SCALE GENOMIC DNA]</scope>
    <source>
        <strain evidence="7 8">1812E</strain>
    </source>
</reference>
<feature type="transmembrane region" description="Helical" evidence="3">
    <location>
        <begin position="218"/>
        <end position="240"/>
    </location>
</feature>
<dbReference type="InterPro" id="IPR043128">
    <property type="entry name" value="Rev_trsase/Diguanyl_cyclase"/>
</dbReference>
<comment type="caution">
    <text evidence="7">The sequence shown here is derived from an EMBL/GenBank/DDBJ whole genome shotgun (WGS) entry which is preliminary data.</text>
</comment>
<feature type="domain" description="PAC" evidence="4">
    <location>
        <begin position="346"/>
        <end position="396"/>
    </location>
</feature>
<dbReference type="InterPro" id="IPR035919">
    <property type="entry name" value="EAL_sf"/>
</dbReference>
<dbReference type="EMBL" id="LNKT01000002">
    <property type="protein sequence ID" value="KYJ87292.1"/>
    <property type="molecule type" value="Genomic_DNA"/>
</dbReference>
<feature type="domain" description="GGDEF" evidence="6">
    <location>
        <begin position="435"/>
        <end position="568"/>
    </location>
</feature>
<dbReference type="FunFam" id="3.20.20.450:FF:000001">
    <property type="entry name" value="Cyclic di-GMP phosphodiesterase yahA"/>
    <property type="match status" value="1"/>
</dbReference>
<dbReference type="NCBIfam" id="TIGR00229">
    <property type="entry name" value="sensory_box"/>
    <property type="match status" value="1"/>
</dbReference>
<sequence length="831" mass="95939">MIEYYTAFIILKGGRKDQMKSMKFFILFAVLLFVVLSYRTYEQYKEISETQKLIVLHESRSLAEFISAFRQTYQDIFLREHIAITDTSLNLLPVKTLTEISERFASRLKGDVVIRTVSDRPRNPVNKVDRFEAEMIGYFKQHPEKEYRFMEKQGTYSYIKPIYIEKSCLRCHGKREDAIPSIRKRYDKAYDYKLGEIRGVMHIKIKDRDLFAGLYNDFLSALLSAIFFYLLLLVIIYLLIKRIRLKEEEYLQKLEEDIEKKTHEINKQKETFETLFEKSSDGILIVDGGKFIECNEKMVEILDYPSKEALLEMQASSLVPKFQPDGSNSYEKSKEMIALAEKYKVHQFECVYLRANGEEFLAEVTLTPIVLGERNVTHTVVRDISDKKRAQQELLRQKNILHHQAHHDALTGLPNRTLFADRLEHGIELAERHAKKLALFFIDLDNFKQINDSLGHHIGDRVLMVVAERLKAKIRKEDTLARLGGDEFTIIIENLDDERQLASFAEKIQEVLSQPIHIEGHTLYTSCSIGISFYPEDAKNANDLVKYADAAMYKAKEEGRDNYQFYSAEMTALAFERVVMESSLRQAIKNEEFVLYYQPQVNAKSSKMTGMEALIRWEHPRLGLMLPDKFIPLAEETGLIIGIDRWVMRTAMTQIKAWYSAGLNPGVLALNLSMRQLMDESFMEILHECLETIGFEPEWLELEVTESQMMKKPDDAIVRLEQIKAMGINIAIDDFGTGYSSLSYLKRLPVSKLKIDQAFIHGIPEDKGSAAIVKATIALARSLGLKLIAEGVENEVQKTFLVEHGCIIMQGYYYGRPMPAEQIEKKCFDIC</sequence>
<dbReference type="PANTHER" id="PTHR44757:SF2">
    <property type="entry name" value="BIOFILM ARCHITECTURE MAINTENANCE PROTEIN MBAA"/>
    <property type="match status" value="1"/>
</dbReference>
<keyword evidence="2" id="KW-0175">Coiled coil</keyword>
<dbReference type="AlphaFoldDB" id="A0A151CIC7"/>
<gene>
    <name evidence="7" type="ORF">AS592_02835</name>
</gene>
<dbReference type="GO" id="GO:0071732">
    <property type="term" value="P:cellular response to nitric oxide"/>
    <property type="evidence" value="ECO:0007669"/>
    <property type="project" value="UniProtKB-ARBA"/>
</dbReference>
<protein>
    <recommendedName>
        <fullName evidence="9">Diguanylate cyclase</fullName>
    </recommendedName>
</protein>
<keyword evidence="3" id="KW-0472">Membrane</keyword>
<evidence type="ECO:0000259" key="5">
    <source>
        <dbReference type="PROSITE" id="PS50883"/>
    </source>
</evidence>
<evidence type="ECO:0000259" key="6">
    <source>
        <dbReference type="PROSITE" id="PS50887"/>
    </source>
</evidence>